<reference evidence="3" key="2">
    <citation type="submission" date="2015-03" db="UniProtKB">
        <authorList>
            <consortium name="EnsemblPlants"/>
        </authorList>
    </citation>
    <scope>IDENTIFICATION</scope>
</reference>
<evidence type="ECO:0000313" key="4">
    <source>
        <dbReference type="Proteomes" id="UP000026960"/>
    </source>
</evidence>
<dbReference type="Proteomes" id="UP000026960">
    <property type="component" value="Chromosome 9"/>
</dbReference>
<evidence type="ECO:0008006" key="5">
    <source>
        <dbReference type="Google" id="ProtNLM"/>
    </source>
</evidence>
<feature type="chain" id="PRO_5002263840" description="Secreted peptide" evidence="2">
    <location>
        <begin position="25"/>
        <end position="108"/>
    </location>
</feature>
<dbReference type="AlphaFoldDB" id="A0A0D3H620"/>
<dbReference type="HOGENOM" id="CLU_2214341_0_0_1"/>
<protein>
    <recommendedName>
        <fullName evidence="5">Secreted peptide</fullName>
    </recommendedName>
</protein>
<proteinExistence type="predicted"/>
<feature type="compositionally biased region" description="Polar residues" evidence="1">
    <location>
        <begin position="41"/>
        <end position="56"/>
    </location>
</feature>
<feature type="region of interest" description="Disordered" evidence="1">
    <location>
        <begin position="37"/>
        <end position="108"/>
    </location>
</feature>
<keyword evidence="2" id="KW-0732">Signal</keyword>
<dbReference type="EnsemblPlants" id="OBART09G07730.1">
    <property type="protein sequence ID" value="OBART09G07730.1"/>
    <property type="gene ID" value="OBART09G07730"/>
</dbReference>
<feature type="signal peptide" evidence="2">
    <location>
        <begin position="1"/>
        <end position="24"/>
    </location>
</feature>
<dbReference type="Gramene" id="OBART09G07730.1">
    <property type="protein sequence ID" value="OBART09G07730.1"/>
    <property type="gene ID" value="OBART09G07730"/>
</dbReference>
<name>A0A0D3H620_9ORYZ</name>
<evidence type="ECO:0000256" key="2">
    <source>
        <dbReference type="SAM" id="SignalP"/>
    </source>
</evidence>
<evidence type="ECO:0000313" key="3">
    <source>
        <dbReference type="EnsemblPlants" id="OBART09G07730.1"/>
    </source>
</evidence>
<accession>A0A0D3H620</accession>
<dbReference type="PaxDb" id="65489-OBART09G07730.1"/>
<sequence length="108" mass="11373">MAAVAATTTTVMVAATMTTMLTAAAMKTTSDCLHRRRNQLLRPQTSDPPLSSSNAHPTAAAGSGLHGVLVRGSGYRRLHPPTAGVHALSPQPPASSTISFTHERHHHF</sequence>
<keyword evidence="4" id="KW-1185">Reference proteome</keyword>
<evidence type="ECO:0000256" key="1">
    <source>
        <dbReference type="SAM" id="MobiDB-lite"/>
    </source>
</evidence>
<organism evidence="3">
    <name type="scientific">Oryza barthii</name>
    <dbReference type="NCBI Taxonomy" id="65489"/>
    <lineage>
        <taxon>Eukaryota</taxon>
        <taxon>Viridiplantae</taxon>
        <taxon>Streptophyta</taxon>
        <taxon>Embryophyta</taxon>
        <taxon>Tracheophyta</taxon>
        <taxon>Spermatophyta</taxon>
        <taxon>Magnoliopsida</taxon>
        <taxon>Liliopsida</taxon>
        <taxon>Poales</taxon>
        <taxon>Poaceae</taxon>
        <taxon>BOP clade</taxon>
        <taxon>Oryzoideae</taxon>
        <taxon>Oryzeae</taxon>
        <taxon>Oryzinae</taxon>
        <taxon>Oryza</taxon>
    </lineage>
</organism>
<reference evidence="3" key="1">
    <citation type="journal article" date="2009" name="Rice">
        <title>De Novo Next Generation Sequencing of Plant Genomes.</title>
        <authorList>
            <person name="Rounsley S."/>
            <person name="Marri P.R."/>
            <person name="Yu Y."/>
            <person name="He R."/>
            <person name="Sisneros N."/>
            <person name="Goicoechea J.L."/>
            <person name="Lee S.J."/>
            <person name="Angelova A."/>
            <person name="Kudrna D."/>
            <person name="Luo M."/>
            <person name="Affourtit J."/>
            <person name="Desany B."/>
            <person name="Knight J."/>
            <person name="Niazi F."/>
            <person name="Egholm M."/>
            <person name="Wing R.A."/>
        </authorList>
    </citation>
    <scope>NUCLEOTIDE SEQUENCE [LARGE SCALE GENOMIC DNA]</scope>
    <source>
        <strain evidence="3">cv. IRGC 105608</strain>
    </source>
</reference>